<name>A0AAV4HGX1_9GAST</name>
<comment type="caution">
    <text evidence="2">The sequence shown here is derived from an EMBL/GenBank/DDBJ whole genome shotgun (WGS) entry which is preliminary data.</text>
</comment>
<reference evidence="2 3" key="1">
    <citation type="journal article" date="2021" name="Elife">
        <title>Chloroplast acquisition without the gene transfer in kleptoplastic sea slugs, Plakobranchus ocellatus.</title>
        <authorList>
            <person name="Maeda T."/>
            <person name="Takahashi S."/>
            <person name="Yoshida T."/>
            <person name="Shimamura S."/>
            <person name="Takaki Y."/>
            <person name="Nagai Y."/>
            <person name="Toyoda A."/>
            <person name="Suzuki Y."/>
            <person name="Arimoto A."/>
            <person name="Ishii H."/>
            <person name="Satoh N."/>
            <person name="Nishiyama T."/>
            <person name="Hasebe M."/>
            <person name="Maruyama T."/>
            <person name="Minagawa J."/>
            <person name="Obokata J."/>
            <person name="Shigenobu S."/>
        </authorList>
    </citation>
    <scope>NUCLEOTIDE SEQUENCE [LARGE SCALE GENOMIC DNA]</scope>
</reference>
<evidence type="ECO:0000256" key="1">
    <source>
        <dbReference type="SAM" id="MobiDB-lite"/>
    </source>
</evidence>
<accession>A0AAV4HGX1</accession>
<dbReference type="Proteomes" id="UP000762676">
    <property type="component" value="Unassembled WGS sequence"/>
</dbReference>
<sequence length="89" mass="9354">MGMVMLITNIYADGEGASDDDSNVVEVGGDDGGHNDGDGDDDNIDEGGDGVINKGKCALVQRNLKTHRLGAHIVLSTLALKIFKVIRSE</sequence>
<feature type="region of interest" description="Disordered" evidence="1">
    <location>
        <begin position="14"/>
        <end position="47"/>
    </location>
</feature>
<dbReference type="AlphaFoldDB" id="A0AAV4HGX1"/>
<gene>
    <name evidence="2" type="ORF">ElyMa_006303500</name>
</gene>
<feature type="compositionally biased region" description="Acidic residues" evidence="1">
    <location>
        <begin position="38"/>
        <end position="47"/>
    </location>
</feature>
<proteinExistence type="predicted"/>
<evidence type="ECO:0000313" key="2">
    <source>
        <dbReference type="EMBL" id="GFR96662.1"/>
    </source>
</evidence>
<keyword evidence="3" id="KW-1185">Reference proteome</keyword>
<dbReference type="EMBL" id="BMAT01012673">
    <property type="protein sequence ID" value="GFR96662.1"/>
    <property type="molecule type" value="Genomic_DNA"/>
</dbReference>
<evidence type="ECO:0000313" key="3">
    <source>
        <dbReference type="Proteomes" id="UP000762676"/>
    </source>
</evidence>
<organism evidence="2 3">
    <name type="scientific">Elysia marginata</name>
    <dbReference type="NCBI Taxonomy" id="1093978"/>
    <lineage>
        <taxon>Eukaryota</taxon>
        <taxon>Metazoa</taxon>
        <taxon>Spiralia</taxon>
        <taxon>Lophotrochozoa</taxon>
        <taxon>Mollusca</taxon>
        <taxon>Gastropoda</taxon>
        <taxon>Heterobranchia</taxon>
        <taxon>Euthyneura</taxon>
        <taxon>Panpulmonata</taxon>
        <taxon>Sacoglossa</taxon>
        <taxon>Placobranchoidea</taxon>
        <taxon>Plakobranchidae</taxon>
        <taxon>Elysia</taxon>
    </lineage>
</organism>
<protein>
    <submittedName>
        <fullName evidence="2">Uncharacterized protein</fullName>
    </submittedName>
</protein>